<comment type="caution">
    <text evidence="2">The sequence shown here is derived from an EMBL/GenBank/DDBJ whole genome shotgun (WGS) entry which is preliminary data.</text>
</comment>
<feature type="signal peptide" evidence="1">
    <location>
        <begin position="1"/>
        <end position="25"/>
    </location>
</feature>
<proteinExistence type="predicted"/>
<dbReference type="Gene3D" id="2.170.130.10">
    <property type="entry name" value="TonB-dependent receptor, plug domain"/>
    <property type="match status" value="1"/>
</dbReference>
<dbReference type="EMBL" id="JAUKPO010000081">
    <property type="protein sequence ID" value="MDO1451701.1"/>
    <property type="molecule type" value="Genomic_DNA"/>
</dbReference>
<evidence type="ECO:0008006" key="4">
    <source>
        <dbReference type="Google" id="ProtNLM"/>
    </source>
</evidence>
<protein>
    <recommendedName>
        <fullName evidence="4">TonB-dependent receptor plug domain-containing protein</fullName>
    </recommendedName>
</protein>
<dbReference type="Proteomes" id="UP001168528">
    <property type="component" value="Unassembled WGS sequence"/>
</dbReference>
<dbReference type="InterPro" id="IPR037066">
    <property type="entry name" value="Plug_dom_sf"/>
</dbReference>
<dbReference type="PROSITE" id="PS51257">
    <property type="entry name" value="PROKAR_LIPOPROTEIN"/>
    <property type="match status" value="1"/>
</dbReference>
<keyword evidence="1" id="KW-0732">Signal</keyword>
<evidence type="ECO:0000313" key="2">
    <source>
        <dbReference type="EMBL" id="MDO1451701.1"/>
    </source>
</evidence>
<accession>A0ABT8RHX1</accession>
<evidence type="ECO:0000256" key="1">
    <source>
        <dbReference type="SAM" id="SignalP"/>
    </source>
</evidence>
<organism evidence="2 3">
    <name type="scientific">Rhodocytophaga aerolata</name>
    <dbReference type="NCBI Taxonomy" id="455078"/>
    <lineage>
        <taxon>Bacteria</taxon>
        <taxon>Pseudomonadati</taxon>
        <taxon>Bacteroidota</taxon>
        <taxon>Cytophagia</taxon>
        <taxon>Cytophagales</taxon>
        <taxon>Rhodocytophagaceae</taxon>
        <taxon>Rhodocytophaga</taxon>
    </lineage>
</organism>
<dbReference type="RefSeq" id="WP_302042498.1">
    <property type="nucleotide sequence ID" value="NZ_JAUKPO010000081.1"/>
</dbReference>
<sequence>MPKVYPRRIVLAISLLMSVSGCNKAVTTATSRVDQGGNAGRDSSTYVLTKDTLSFPFDYKWEELGDFGKPISKIPAVDNSSPTSRVGMPSGQLSGRFNFDELKDPKYLHFLNGTRIEEKKKEKILKKIKPEDVETIQIMTGEEGVNLYGQKAIHGVILIETKKNKTP</sequence>
<name>A0ABT8RHX1_9BACT</name>
<feature type="chain" id="PRO_5045133875" description="TonB-dependent receptor plug domain-containing protein" evidence="1">
    <location>
        <begin position="26"/>
        <end position="167"/>
    </location>
</feature>
<evidence type="ECO:0000313" key="3">
    <source>
        <dbReference type="Proteomes" id="UP001168528"/>
    </source>
</evidence>
<keyword evidence="3" id="KW-1185">Reference proteome</keyword>
<gene>
    <name evidence="2" type="ORF">Q0590_35840</name>
</gene>
<reference evidence="2" key="1">
    <citation type="submission" date="2023-07" db="EMBL/GenBank/DDBJ databases">
        <title>The genome sequence of Rhodocytophaga aerolata KACC 12507.</title>
        <authorList>
            <person name="Zhang X."/>
        </authorList>
    </citation>
    <scope>NUCLEOTIDE SEQUENCE</scope>
    <source>
        <strain evidence="2">KACC 12507</strain>
    </source>
</reference>